<reference evidence="1" key="1">
    <citation type="submission" date="2014-05" db="EMBL/GenBank/DDBJ databases">
        <title>The transcriptome of the halophilic microalga Tetraselmis sp. GSL018 isolated from the Great Salt Lake, Utah.</title>
        <authorList>
            <person name="Jinkerson R.E."/>
            <person name="D'Adamo S."/>
            <person name="Posewitz M.C."/>
        </authorList>
    </citation>
    <scope>NUCLEOTIDE SEQUENCE</scope>
    <source>
        <strain evidence="1">GSL018</strain>
    </source>
</reference>
<gene>
    <name evidence="1" type="ORF">TSPGSL018_13722</name>
</gene>
<dbReference type="AlphaFoldDB" id="A0A061S8D0"/>
<protein>
    <submittedName>
        <fullName evidence="1">Uncharacterized protein</fullName>
    </submittedName>
</protein>
<organism evidence="1">
    <name type="scientific">Tetraselmis sp. GSL018</name>
    <dbReference type="NCBI Taxonomy" id="582737"/>
    <lineage>
        <taxon>Eukaryota</taxon>
        <taxon>Viridiplantae</taxon>
        <taxon>Chlorophyta</taxon>
        <taxon>core chlorophytes</taxon>
        <taxon>Chlorodendrophyceae</taxon>
        <taxon>Chlorodendrales</taxon>
        <taxon>Chlorodendraceae</taxon>
        <taxon>Tetraselmis</taxon>
    </lineage>
</organism>
<name>A0A061S8D0_9CHLO</name>
<dbReference type="EMBL" id="GBEZ01006361">
    <property type="protein sequence ID" value="JAC79031.1"/>
    <property type="molecule type" value="Transcribed_RNA"/>
</dbReference>
<accession>A0A061S8D0</accession>
<sequence>MPNILLFCVIGLCLNTFVVSVSFRRNLARSS</sequence>
<evidence type="ECO:0000313" key="1">
    <source>
        <dbReference type="EMBL" id="JAC79031.1"/>
    </source>
</evidence>
<feature type="non-terminal residue" evidence="1">
    <location>
        <position position="31"/>
    </location>
</feature>
<proteinExistence type="predicted"/>